<sequence length="82" mass="9431">MVKNVFPGIAKLIWYSKIKLIPHTGLEERSVYLTCDVSASNTSLGVIRASVDCRNVIFFVTGVRFDYYTHLWPRYNSSTQQK</sequence>
<proteinExistence type="predicted"/>
<accession>A0A8T2JTS5</accession>
<protein>
    <submittedName>
        <fullName evidence="1">Uncharacterized protein</fullName>
    </submittedName>
</protein>
<comment type="caution">
    <text evidence="1">The sequence shown here is derived from an EMBL/GenBank/DDBJ whole genome shotgun (WGS) entry which is preliminary data.</text>
</comment>
<reference evidence="1" key="1">
    <citation type="thesis" date="2020" institute="ProQuest LLC" country="789 East Eisenhower Parkway, Ann Arbor, MI, USA">
        <title>Comparative Genomics and Chromosome Evolution.</title>
        <authorList>
            <person name="Mudd A.B."/>
        </authorList>
    </citation>
    <scope>NUCLEOTIDE SEQUENCE</scope>
    <source>
        <strain evidence="1">Female2</strain>
        <tissue evidence="1">Blood</tissue>
    </source>
</reference>
<keyword evidence="2" id="KW-1185">Reference proteome</keyword>
<dbReference type="EMBL" id="JAACNH010000003">
    <property type="protein sequence ID" value="KAG8446830.1"/>
    <property type="molecule type" value="Genomic_DNA"/>
</dbReference>
<organism evidence="1 2">
    <name type="scientific">Hymenochirus boettgeri</name>
    <name type="common">Congo dwarf clawed frog</name>
    <dbReference type="NCBI Taxonomy" id="247094"/>
    <lineage>
        <taxon>Eukaryota</taxon>
        <taxon>Metazoa</taxon>
        <taxon>Chordata</taxon>
        <taxon>Craniata</taxon>
        <taxon>Vertebrata</taxon>
        <taxon>Euteleostomi</taxon>
        <taxon>Amphibia</taxon>
        <taxon>Batrachia</taxon>
        <taxon>Anura</taxon>
        <taxon>Pipoidea</taxon>
        <taxon>Pipidae</taxon>
        <taxon>Pipinae</taxon>
        <taxon>Hymenochirus</taxon>
    </lineage>
</organism>
<evidence type="ECO:0000313" key="2">
    <source>
        <dbReference type="Proteomes" id="UP000812440"/>
    </source>
</evidence>
<name>A0A8T2JTS5_9PIPI</name>
<gene>
    <name evidence="1" type="ORF">GDO86_014330</name>
</gene>
<evidence type="ECO:0000313" key="1">
    <source>
        <dbReference type="EMBL" id="KAG8446830.1"/>
    </source>
</evidence>
<dbReference type="AlphaFoldDB" id="A0A8T2JTS5"/>
<dbReference type="Proteomes" id="UP000812440">
    <property type="component" value="Chromosome 8_10"/>
</dbReference>